<organism evidence="2 3">
    <name type="scientific">Knipowitschia caucasica</name>
    <name type="common">Caucasian dwarf goby</name>
    <name type="synonym">Pomatoschistus caucasicus</name>
    <dbReference type="NCBI Taxonomy" id="637954"/>
    <lineage>
        <taxon>Eukaryota</taxon>
        <taxon>Metazoa</taxon>
        <taxon>Chordata</taxon>
        <taxon>Craniata</taxon>
        <taxon>Vertebrata</taxon>
        <taxon>Euteleostomi</taxon>
        <taxon>Actinopterygii</taxon>
        <taxon>Neopterygii</taxon>
        <taxon>Teleostei</taxon>
        <taxon>Neoteleostei</taxon>
        <taxon>Acanthomorphata</taxon>
        <taxon>Gobiaria</taxon>
        <taxon>Gobiiformes</taxon>
        <taxon>Gobioidei</taxon>
        <taxon>Gobiidae</taxon>
        <taxon>Gobiinae</taxon>
        <taxon>Knipowitschia</taxon>
    </lineage>
</organism>
<keyword evidence="3" id="KW-1185">Reference proteome</keyword>
<protein>
    <submittedName>
        <fullName evidence="2">Uncharacterized protein</fullName>
    </submittedName>
</protein>
<reference evidence="2 3" key="1">
    <citation type="submission" date="2024-04" db="EMBL/GenBank/DDBJ databases">
        <authorList>
            <person name="Waldvogel A.-M."/>
            <person name="Schoenle A."/>
        </authorList>
    </citation>
    <scope>NUCLEOTIDE SEQUENCE [LARGE SCALE GENOMIC DNA]</scope>
</reference>
<feature type="transmembrane region" description="Helical" evidence="1">
    <location>
        <begin position="7"/>
        <end position="28"/>
    </location>
</feature>
<keyword evidence="1" id="KW-1133">Transmembrane helix</keyword>
<dbReference type="AlphaFoldDB" id="A0AAV2IXI5"/>
<sequence length="151" mass="16088">MRETIQGIVLALPTFLGMEGLAVLVASLHRIPFIVVGPRCPGRGICRDAAKRTDTHSIDVPLVTWDPADMSGIISCPAPHTRQGPDLNIVAGLLTKLEMSDTTCLSVHLYHPGTTKEEHKGEGSEGSRLSFPAGEYVAEELCVIAAKACGK</sequence>
<name>A0AAV2IXI5_KNICA</name>
<evidence type="ECO:0000313" key="2">
    <source>
        <dbReference type="EMBL" id="CAL1569999.1"/>
    </source>
</evidence>
<accession>A0AAV2IXI5</accession>
<keyword evidence="1" id="KW-0812">Transmembrane</keyword>
<dbReference type="Proteomes" id="UP001497482">
    <property type="component" value="Chromosome 1"/>
</dbReference>
<keyword evidence="1" id="KW-0472">Membrane</keyword>
<evidence type="ECO:0000256" key="1">
    <source>
        <dbReference type="SAM" id="Phobius"/>
    </source>
</evidence>
<evidence type="ECO:0000313" key="3">
    <source>
        <dbReference type="Proteomes" id="UP001497482"/>
    </source>
</evidence>
<proteinExistence type="predicted"/>
<dbReference type="EMBL" id="OZ035823">
    <property type="protein sequence ID" value="CAL1569999.1"/>
    <property type="molecule type" value="Genomic_DNA"/>
</dbReference>
<gene>
    <name evidence="2" type="ORF">KC01_LOCUS2353</name>
</gene>